<gene>
    <name evidence="1" type="ordered locus">VV1776</name>
</gene>
<protein>
    <submittedName>
        <fullName evidence="1">Uncharacterized protein</fullName>
    </submittedName>
</protein>
<dbReference type="KEGG" id="vvy:VV1776"/>
<dbReference type="AlphaFoldDB" id="Q7MKK7"/>
<name>Q7MKK7_VIBVY</name>
<reference evidence="1 2" key="1">
    <citation type="journal article" date="2003" name="Genome Res.">
        <title>Comparative genome analysis of Vibrio vulnificus, a marine pathogen.</title>
        <authorList>
            <person name="Chen C.Y."/>
            <person name="Wu K.M."/>
            <person name="Chang Y.C."/>
            <person name="Chang C.H."/>
            <person name="Tsai H.C."/>
            <person name="Liao T.L."/>
            <person name="Liu Y.M."/>
            <person name="Chen H.J."/>
            <person name="Shen A.B."/>
            <person name="Li J.C."/>
            <person name="Su T.L."/>
            <person name="Shao C.P."/>
            <person name="Lee C.T."/>
            <person name="Hor L.I."/>
            <person name="Tsai S.F."/>
        </authorList>
    </citation>
    <scope>NUCLEOTIDE SEQUENCE [LARGE SCALE GENOMIC DNA]</scope>
    <source>
        <strain evidence="1 2">YJ016</strain>
    </source>
</reference>
<dbReference type="EMBL" id="BA000037">
    <property type="protein sequence ID" value="BAC94540.1"/>
    <property type="molecule type" value="Genomic_DNA"/>
</dbReference>
<dbReference type="HOGENOM" id="CLU_3190591_0_0_6"/>
<accession>Q7MKK7</accession>
<evidence type="ECO:0000313" key="1">
    <source>
        <dbReference type="EMBL" id="BAC94540.1"/>
    </source>
</evidence>
<proteinExistence type="predicted"/>
<sequence>MVFYADMALLGAPKRVFCDWLNKSKHAILNPISNPFFKLCSFNVTS</sequence>
<evidence type="ECO:0000313" key="2">
    <source>
        <dbReference type="Proteomes" id="UP000002675"/>
    </source>
</evidence>
<dbReference type="Proteomes" id="UP000002675">
    <property type="component" value="Chromosome I"/>
</dbReference>
<organism evidence="1 2">
    <name type="scientific">Vibrio vulnificus (strain YJ016)</name>
    <dbReference type="NCBI Taxonomy" id="196600"/>
    <lineage>
        <taxon>Bacteria</taxon>
        <taxon>Pseudomonadati</taxon>
        <taxon>Pseudomonadota</taxon>
        <taxon>Gammaproteobacteria</taxon>
        <taxon>Vibrionales</taxon>
        <taxon>Vibrionaceae</taxon>
        <taxon>Vibrio</taxon>
    </lineage>
</organism>